<evidence type="ECO:0000256" key="6">
    <source>
        <dbReference type="SAM" id="Phobius"/>
    </source>
</evidence>
<comment type="caution">
    <text evidence="8">The sequence shown here is derived from an EMBL/GenBank/DDBJ whole genome shotgun (WGS) entry which is preliminary data.</text>
</comment>
<evidence type="ECO:0000313" key="8">
    <source>
        <dbReference type="EMBL" id="OTP10254.1"/>
    </source>
</evidence>
<keyword evidence="6" id="KW-0472">Membrane</keyword>
<dbReference type="Gene3D" id="2.70.70.10">
    <property type="entry name" value="Glucose Permease (Domain IIA)"/>
    <property type="match status" value="1"/>
</dbReference>
<feature type="transmembrane region" description="Helical" evidence="6">
    <location>
        <begin position="68"/>
        <end position="89"/>
    </location>
</feature>
<evidence type="ECO:0000259" key="7">
    <source>
        <dbReference type="PROSITE" id="PS51935"/>
    </source>
</evidence>
<sequence>METKKEKSKNSGESLIKKAKIHPPIRRNRVRSYPLFKDLYKGINSRAASLLNLQKRKGLSKGKKSNHLYWGIGSLIFFITPLISLIGLVSSSTIKTDEFELTKVWNFLTELDAEEILAFKEKLREENPGTTGQEVALSSDIHEVLAYLDTAYDGEYQLDGLLSKEKRSMREVIKSLHQMMWKSSNKNGNTVITTQPLSNVVTWQPEWKDRTKLMAEVGPYAAYQELRSPLKGRESLPIQQRFGYYISDGEKKHFPGIKVQASAEEELRAAISGEIDYQPNKVVIKDRQREVVYQNVRGNVKKKTFIKAGERIGSVNETGDFIIQYRKENQWVNPEFYFPKTEYINEPIYSSNSSTNEFNEKKFRQLILFHCNAFSEYADTIIAEAEKNGISPIIFVAIMIHESAWGTSQAIREKNNPGGLMVNNELQKYETLIEGIAAMGRTLKQLIIEQNLRSVAQLGSIYCPVGANNDPYGLNKAWVPAVQELMIQLGGTKEMSLLWEPSHQIGEKIITQAKTLYRKNVQYSQGFNRGAFPYHDCSSFVLWVMREVGLPVNFGNTETLYGLEDSLLKPIARSEVRPGDLFVWGKKGSSSGDYGHTGFFLDEGGKTILHCTPATDKGFGQEGDIVITPFEGYAGALHLAPIYYYRILPESST</sequence>
<protein>
    <recommendedName>
        <fullName evidence="7">NlpC/P60 domain-containing protein</fullName>
    </recommendedName>
</protein>
<dbReference type="EMBL" id="NGMO01000003">
    <property type="protein sequence ID" value="OTP10254.1"/>
    <property type="molecule type" value="Genomic_DNA"/>
</dbReference>
<dbReference type="RefSeq" id="WP_086285021.1">
    <property type="nucleotide sequence ID" value="NZ_NGMO01000003.1"/>
</dbReference>
<dbReference type="GO" id="GO:0006508">
    <property type="term" value="P:proteolysis"/>
    <property type="evidence" value="ECO:0007669"/>
    <property type="project" value="UniProtKB-KW"/>
</dbReference>
<dbReference type="AlphaFoldDB" id="A0A242JY54"/>
<keyword evidence="5" id="KW-0788">Thiol protease</keyword>
<accession>A0A242JY54</accession>
<name>A0A242JY54_9ENTE</name>
<dbReference type="InterPro" id="IPR011055">
    <property type="entry name" value="Dup_hybrid_motif"/>
</dbReference>
<evidence type="ECO:0000256" key="3">
    <source>
        <dbReference type="ARBA" id="ARBA00022670"/>
    </source>
</evidence>
<dbReference type="InterPro" id="IPR038765">
    <property type="entry name" value="Papain-like_cys_pep_sf"/>
</dbReference>
<feature type="domain" description="NlpC/P60" evidence="7">
    <location>
        <begin position="503"/>
        <end position="653"/>
    </location>
</feature>
<dbReference type="Pfam" id="PF05382">
    <property type="entry name" value="Amidase_5"/>
    <property type="match status" value="1"/>
</dbReference>
<comment type="similarity">
    <text evidence="2">Belongs to the glycosyl hydrolase 73 family.</text>
</comment>
<dbReference type="InterPro" id="IPR002901">
    <property type="entry name" value="MGlyc_endo_b_GlcNAc-like_dom"/>
</dbReference>
<keyword evidence="6" id="KW-0812">Transmembrane</keyword>
<evidence type="ECO:0000313" key="9">
    <source>
        <dbReference type="Proteomes" id="UP000194933"/>
    </source>
</evidence>
<keyword evidence="3" id="KW-0645">Protease</keyword>
<proteinExistence type="inferred from homology"/>
<dbReference type="Gene3D" id="1.10.530.10">
    <property type="match status" value="1"/>
</dbReference>
<evidence type="ECO:0000256" key="5">
    <source>
        <dbReference type="ARBA" id="ARBA00022807"/>
    </source>
</evidence>
<comment type="similarity">
    <text evidence="1">Belongs to the peptidase C40 family.</text>
</comment>
<reference evidence="8 9" key="1">
    <citation type="submission" date="2017-05" db="EMBL/GenBank/DDBJ databases">
        <title>The Genome Sequence of Enterococcus sp. 10A9_DIV0425.</title>
        <authorList>
            <consortium name="The Broad Institute Genomics Platform"/>
            <consortium name="The Broad Institute Genomic Center for Infectious Diseases"/>
            <person name="Earl A."/>
            <person name="Manson A."/>
            <person name="Schwartman J."/>
            <person name="Gilmore M."/>
            <person name="Abouelleil A."/>
            <person name="Cao P."/>
            <person name="Chapman S."/>
            <person name="Cusick C."/>
            <person name="Shea T."/>
            <person name="Young S."/>
            <person name="Neafsey D."/>
            <person name="Nusbaum C."/>
            <person name="Birren B."/>
        </authorList>
    </citation>
    <scope>NUCLEOTIDE SEQUENCE [LARGE SCALE GENOMIC DNA]</scope>
    <source>
        <strain evidence="8 9">10A9_DIV0425</strain>
    </source>
</reference>
<evidence type="ECO:0000256" key="2">
    <source>
        <dbReference type="ARBA" id="ARBA00010266"/>
    </source>
</evidence>
<keyword evidence="6" id="KW-1133">Transmembrane helix</keyword>
<dbReference type="InterPro" id="IPR000064">
    <property type="entry name" value="NLP_P60_dom"/>
</dbReference>
<dbReference type="GO" id="GO:0004040">
    <property type="term" value="F:amidase activity"/>
    <property type="evidence" value="ECO:0007669"/>
    <property type="project" value="InterPro"/>
</dbReference>
<dbReference type="GO" id="GO:0008234">
    <property type="term" value="F:cysteine-type peptidase activity"/>
    <property type="evidence" value="ECO:0007669"/>
    <property type="project" value="UniProtKB-KW"/>
</dbReference>
<keyword evidence="9" id="KW-1185">Reference proteome</keyword>
<dbReference type="SUPFAM" id="SSF54001">
    <property type="entry name" value="Cysteine proteinases"/>
    <property type="match status" value="1"/>
</dbReference>
<organism evidence="8 9">
    <name type="scientific">Candidatus Enterococcus wittei</name>
    <dbReference type="NCBI Taxonomy" id="1987383"/>
    <lineage>
        <taxon>Bacteria</taxon>
        <taxon>Bacillati</taxon>
        <taxon>Bacillota</taxon>
        <taxon>Bacilli</taxon>
        <taxon>Lactobacillales</taxon>
        <taxon>Enterococcaceae</taxon>
        <taxon>Enterococcus</taxon>
    </lineage>
</organism>
<dbReference type="STRING" id="1987383.A5844_001953"/>
<keyword evidence="4" id="KW-0378">Hydrolase</keyword>
<dbReference type="Gene3D" id="3.90.1720.10">
    <property type="entry name" value="endopeptidase domain like (from Nostoc punctiforme)"/>
    <property type="match status" value="1"/>
</dbReference>
<evidence type="ECO:0000256" key="1">
    <source>
        <dbReference type="ARBA" id="ARBA00007074"/>
    </source>
</evidence>
<gene>
    <name evidence="8" type="ORF">A5844_001953</name>
</gene>
<dbReference type="InterPro" id="IPR008044">
    <property type="entry name" value="Phage_lysin"/>
</dbReference>
<dbReference type="PROSITE" id="PS51935">
    <property type="entry name" value="NLPC_P60"/>
    <property type="match status" value="1"/>
</dbReference>
<evidence type="ECO:0000256" key="4">
    <source>
        <dbReference type="ARBA" id="ARBA00022801"/>
    </source>
</evidence>
<dbReference type="Proteomes" id="UP000194933">
    <property type="component" value="Unassembled WGS sequence"/>
</dbReference>
<dbReference type="Pfam" id="PF01832">
    <property type="entry name" value="Glucosaminidase"/>
    <property type="match status" value="1"/>
</dbReference>